<name>C6BZJ1_MARSD</name>
<proteinExistence type="predicted"/>
<evidence type="ECO:0000313" key="3">
    <source>
        <dbReference type="Proteomes" id="UP000002601"/>
    </source>
</evidence>
<reference evidence="2 3" key="1">
    <citation type="submission" date="2009-06" db="EMBL/GenBank/DDBJ databases">
        <title>Complete sequence of Desulfovibrio salexigens DSM 2638.</title>
        <authorList>
            <consortium name="US DOE Joint Genome Institute"/>
            <person name="Lucas S."/>
            <person name="Copeland A."/>
            <person name="Lapidus A."/>
            <person name="Glavina del Rio T."/>
            <person name="Tice H."/>
            <person name="Bruce D."/>
            <person name="Goodwin L."/>
            <person name="Pitluck S."/>
            <person name="Munk A.C."/>
            <person name="Brettin T."/>
            <person name="Detter J.C."/>
            <person name="Han C."/>
            <person name="Tapia R."/>
            <person name="Larimer F."/>
            <person name="Land M."/>
            <person name="Hauser L."/>
            <person name="Kyrpides N."/>
            <person name="Anderson I."/>
            <person name="Wall J.D."/>
            <person name="Arkin A.P."/>
            <person name="Dehal P."/>
            <person name="Chivian D."/>
            <person name="Giles B."/>
            <person name="Hazen T.C."/>
        </authorList>
    </citation>
    <scope>NUCLEOTIDE SEQUENCE [LARGE SCALE GENOMIC DNA]</scope>
    <source>
        <strain evidence="3">ATCC 14822 / DSM 2638 / NCIMB 8403 / VKM B-1763</strain>
    </source>
</reference>
<protein>
    <submittedName>
        <fullName evidence="2">Type IV pilus assembly PilZ</fullName>
    </submittedName>
</protein>
<gene>
    <name evidence="2" type="ordered locus">Desal_2775</name>
</gene>
<dbReference type="GO" id="GO:0035438">
    <property type="term" value="F:cyclic-di-GMP binding"/>
    <property type="evidence" value="ECO:0007669"/>
    <property type="project" value="InterPro"/>
</dbReference>
<dbReference type="HOGENOM" id="CLU_111941_0_0_7"/>
<accession>C6BZJ1</accession>
<evidence type="ECO:0000313" key="2">
    <source>
        <dbReference type="EMBL" id="ACS80828.1"/>
    </source>
</evidence>
<dbReference type="EMBL" id="CP001649">
    <property type="protein sequence ID" value="ACS80828.1"/>
    <property type="molecule type" value="Genomic_DNA"/>
</dbReference>
<dbReference type="Pfam" id="PF07238">
    <property type="entry name" value="PilZ"/>
    <property type="match status" value="1"/>
</dbReference>
<organism evidence="2 3">
    <name type="scientific">Maridesulfovibrio salexigens (strain ATCC 14822 / DSM 2638 / NCIMB 8403 / VKM B-1763)</name>
    <name type="common">Desulfovibrio salexigens</name>
    <dbReference type="NCBI Taxonomy" id="526222"/>
    <lineage>
        <taxon>Bacteria</taxon>
        <taxon>Pseudomonadati</taxon>
        <taxon>Thermodesulfobacteriota</taxon>
        <taxon>Desulfovibrionia</taxon>
        <taxon>Desulfovibrionales</taxon>
        <taxon>Desulfovibrionaceae</taxon>
        <taxon>Maridesulfovibrio</taxon>
    </lineage>
</organism>
<evidence type="ECO:0000259" key="1">
    <source>
        <dbReference type="Pfam" id="PF07238"/>
    </source>
</evidence>
<dbReference type="RefSeq" id="WP_015852644.1">
    <property type="nucleotide sequence ID" value="NC_012881.1"/>
</dbReference>
<dbReference type="SUPFAM" id="SSF141371">
    <property type="entry name" value="PilZ domain-like"/>
    <property type="match status" value="1"/>
</dbReference>
<dbReference type="eggNOG" id="ENOG5031HGY">
    <property type="taxonomic scope" value="Bacteria"/>
</dbReference>
<sequence length="223" mass="25804">MNCSENLSILAFTDSPRSYRNFQLHSKMKIEFCTDLDNYLHEALNSNFSGMILEMRKVMRIPARERNKLFMLAENQPLMRTRTYKGTVIYVDDPDSFRSNCIQKTKALVRQHERVKVSLPAMVSHEDDHVMVNKFNAEITNISETGCFLKTSADLSENNFINLRINTLSNSLPICCGISWKTDCSDNLQGYGIQFLQIRHDQAKQIYDEFLGPKLFKSLKSRD</sequence>
<dbReference type="KEGG" id="dsa:Desal_2775"/>
<keyword evidence="3" id="KW-1185">Reference proteome</keyword>
<dbReference type="InterPro" id="IPR009875">
    <property type="entry name" value="PilZ_domain"/>
</dbReference>
<dbReference type="AlphaFoldDB" id="C6BZJ1"/>
<dbReference type="STRING" id="526222.Desal_2775"/>
<feature type="domain" description="PilZ" evidence="1">
    <location>
        <begin position="110"/>
        <end position="206"/>
    </location>
</feature>
<dbReference type="Gene3D" id="2.40.10.220">
    <property type="entry name" value="predicted glycosyltransferase like domains"/>
    <property type="match status" value="1"/>
</dbReference>
<dbReference type="Proteomes" id="UP000002601">
    <property type="component" value="Chromosome"/>
</dbReference>